<evidence type="ECO:0008006" key="4">
    <source>
        <dbReference type="Google" id="ProtNLM"/>
    </source>
</evidence>
<evidence type="ECO:0000313" key="2">
    <source>
        <dbReference type="EMBL" id="CAI9277212.1"/>
    </source>
</evidence>
<name>A0AA36E0B6_LACSI</name>
<proteinExistence type="predicted"/>
<evidence type="ECO:0000256" key="1">
    <source>
        <dbReference type="SAM" id="SignalP"/>
    </source>
</evidence>
<organism evidence="2 3">
    <name type="scientific">Lactuca saligna</name>
    <name type="common">Willowleaf lettuce</name>
    <dbReference type="NCBI Taxonomy" id="75948"/>
    <lineage>
        <taxon>Eukaryota</taxon>
        <taxon>Viridiplantae</taxon>
        <taxon>Streptophyta</taxon>
        <taxon>Embryophyta</taxon>
        <taxon>Tracheophyta</taxon>
        <taxon>Spermatophyta</taxon>
        <taxon>Magnoliopsida</taxon>
        <taxon>eudicotyledons</taxon>
        <taxon>Gunneridae</taxon>
        <taxon>Pentapetalae</taxon>
        <taxon>asterids</taxon>
        <taxon>campanulids</taxon>
        <taxon>Asterales</taxon>
        <taxon>Asteraceae</taxon>
        <taxon>Cichorioideae</taxon>
        <taxon>Cichorieae</taxon>
        <taxon>Lactucinae</taxon>
        <taxon>Lactuca</taxon>
    </lineage>
</organism>
<keyword evidence="1" id="KW-0732">Signal</keyword>
<reference evidence="2" key="1">
    <citation type="submission" date="2023-04" db="EMBL/GenBank/DDBJ databases">
        <authorList>
            <person name="Vijverberg K."/>
            <person name="Xiong W."/>
            <person name="Schranz E."/>
        </authorList>
    </citation>
    <scope>NUCLEOTIDE SEQUENCE</scope>
</reference>
<accession>A0AA36E0B6</accession>
<evidence type="ECO:0000313" key="3">
    <source>
        <dbReference type="Proteomes" id="UP001177003"/>
    </source>
</evidence>
<feature type="chain" id="PRO_5041440159" description="Secreted protein" evidence="1">
    <location>
        <begin position="18"/>
        <end position="127"/>
    </location>
</feature>
<feature type="signal peptide" evidence="1">
    <location>
        <begin position="1"/>
        <end position="17"/>
    </location>
</feature>
<dbReference type="Proteomes" id="UP001177003">
    <property type="component" value="Chromosome 3"/>
</dbReference>
<keyword evidence="3" id="KW-1185">Reference proteome</keyword>
<gene>
    <name evidence="2" type="ORF">LSALG_LOCUS17152</name>
</gene>
<protein>
    <recommendedName>
        <fullName evidence="4">Secreted protein</fullName>
    </recommendedName>
</protein>
<dbReference type="EMBL" id="OX465079">
    <property type="protein sequence ID" value="CAI9277212.1"/>
    <property type="molecule type" value="Genomic_DNA"/>
</dbReference>
<sequence>MTALYTTAITVVVAVLTNLPCNRNANEQTRCSSFACVSHRLLFFQFHQEAFHTRKMMMTADAALLLVGTPIIWLQEKPNKQFFRSLEEVSSYRLAWEVAEGRWSEKPSTKHQLHIQNLGSKNHPLRK</sequence>
<dbReference type="AlphaFoldDB" id="A0AA36E0B6"/>